<evidence type="ECO:0000313" key="1">
    <source>
        <dbReference type="EMBL" id="EFC98883.1"/>
    </source>
</evidence>
<evidence type="ECO:0008006" key="3">
    <source>
        <dbReference type="Google" id="ProtNLM"/>
    </source>
</evidence>
<dbReference type="RefSeq" id="WP_006773378.1">
    <property type="nucleotide sequence ID" value="NZ_GG667651.1"/>
</dbReference>
<reference evidence="1 2" key="1">
    <citation type="submission" date="2010-01" db="EMBL/GenBank/DDBJ databases">
        <authorList>
            <person name="Weinstock G."/>
            <person name="Sodergren E."/>
            <person name="Clifton S."/>
            <person name="Fulton L."/>
            <person name="Fulton B."/>
            <person name="Courtney L."/>
            <person name="Fronick C."/>
            <person name="Harrison M."/>
            <person name="Strong C."/>
            <person name="Farmer C."/>
            <person name="Delahaunty K."/>
            <person name="Markovic C."/>
            <person name="Hall O."/>
            <person name="Minx P."/>
            <person name="Tomlinson C."/>
            <person name="Mitreva M."/>
            <person name="Nelson J."/>
            <person name="Hou S."/>
            <person name="Wollam A."/>
            <person name="Pepin K.H."/>
            <person name="Johnson M."/>
            <person name="Bhonagiri V."/>
            <person name="Nash W.E."/>
            <person name="Warren W."/>
            <person name="Chinwalla A."/>
            <person name="Mardis E.R."/>
            <person name="Wilson R.K."/>
        </authorList>
    </citation>
    <scope>NUCLEOTIDE SEQUENCE [LARGE SCALE GENOMIC DNA]</scope>
    <source>
        <strain evidence="1 2">DSM 13479</strain>
    </source>
</reference>
<dbReference type="PANTHER" id="PTHR42717">
    <property type="entry name" value="DIHYDROOROTASE-RELATED"/>
    <property type="match status" value="1"/>
</dbReference>
<name>D3AH09_9FIRM</name>
<dbReference type="GO" id="GO:0019213">
    <property type="term" value="F:deacetylase activity"/>
    <property type="evidence" value="ECO:0007669"/>
    <property type="project" value="InterPro"/>
</dbReference>
<organism evidence="1 2">
    <name type="scientific">Hungatella hathewayi DSM 13479</name>
    <dbReference type="NCBI Taxonomy" id="566550"/>
    <lineage>
        <taxon>Bacteria</taxon>
        <taxon>Bacillati</taxon>
        <taxon>Bacillota</taxon>
        <taxon>Clostridia</taxon>
        <taxon>Lachnospirales</taxon>
        <taxon>Lachnospiraceae</taxon>
        <taxon>Hungatella</taxon>
    </lineage>
</organism>
<dbReference type="PANTHER" id="PTHR42717:SF1">
    <property type="entry name" value="IMIDAZOLONEPROPIONASE AND RELATED AMIDOHYDROLASES"/>
    <property type="match status" value="1"/>
</dbReference>
<gene>
    <name evidence="1" type="ORF">CLOSTHATH_02896</name>
</gene>
<protein>
    <recommendedName>
        <fullName evidence="3">Amidohydrolase-related domain-containing protein</fullName>
    </recommendedName>
</protein>
<dbReference type="AlphaFoldDB" id="D3AH09"/>
<dbReference type="Proteomes" id="UP000004968">
    <property type="component" value="Unassembled WGS sequence"/>
</dbReference>
<comment type="caution">
    <text evidence="1">The sequence shown here is derived from an EMBL/GenBank/DDBJ whole genome shotgun (WGS) entry which is preliminary data.</text>
</comment>
<evidence type="ECO:0000313" key="2">
    <source>
        <dbReference type="Proteomes" id="UP000004968"/>
    </source>
</evidence>
<dbReference type="Gene3D" id="3.20.20.140">
    <property type="entry name" value="Metal-dependent hydrolases"/>
    <property type="match status" value="1"/>
</dbReference>
<accession>D3AH09</accession>
<sequence length="123" mass="13784">SFDFNVFERAIRHPLPRVLMGTDLHQSSVKKLVRSMPVLLSKLYGCGVSLEDILYGVTAGPAMALGLTDWCRLSTVRNATLFRIVDHTEAYEDCQGNTRTFHRAFLTEGVILNGKYRKAPAQL</sequence>
<dbReference type="InterPro" id="IPR020043">
    <property type="entry name" value="Deacetylase_Atu3266-like"/>
</dbReference>
<feature type="non-terminal residue" evidence="1">
    <location>
        <position position="1"/>
    </location>
</feature>
<dbReference type="EMBL" id="ACIO01000230">
    <property type="protein sequence ID" value="EFC98883.1"/>
    <property type="molecule type" value="Genomic_DNA"/>
</dbReference>
<dbReference type="SUPFAM" id="SSF51556">
    <property type="entry name" value="Metallo-dependent hydrolases"/>
    <property type="match status" value="1"/>
</dbReference>
<dbReference type="InterPro" id="IPR032466">
    <property type="entry name" value="Metal_Hydrolase"/>
</dbReference>
<proteinExistence type="predicted"/>
<dbReference type="HOGENOM" id="CLU_2008708_0_0_9"/>